<dbReference type="Proteomes" id="UP000770015">
    <property type="component" value="Unassembled WGS sequence"/>
</dbReference>
<dbReference type="AlphaFoldDB" id="A0A9P9ABH0"/>
<dbReference type="PANTHER" id="PTHR42052">
    <property type="entry name" value="ABM DOMAIN-CONTAINING PROTEIN"/>
    <property type="match status" value="1"/>
</dbReference>
<keyword evidence="2" id="KW-1185">Reference proteome</keyword>
<comment type="caution">
    <text evidence="1">The sequence shown here is derived from an EMBL/GenBank/DDBJ whole genome shotgun (WGS) entry which is preliminary data.</text>
</comment>
<sequence length="224" mass="25130">MTVTEFALLPLKSRGPIPAELAALLEEAQKTQDAWVHARDPSKPADRDARGTAMLQQLEDPSVLLITTQWASPEAHKEWIASSENTATMKSLALYLDIAGERHVTLFHLDATPLTDLDRTTQTSALSAPILSVGRFTAREGAKTAFQNAFDAARWIVEDVSKPYPLRGGWRIERKRDVDEFITFCGWTSVDQHMSAMQHEEWHTWAAAQAHLSTADVRHYKRVV</sequence>
<dbReference type="PANTHER" id="PTHR42052:SF1">
    <property type="entry name" value="ABM DOMAIN-CONTAINING PROTEIN"/>
    <property type="match status" value="1"/>
</dbReference>
<evidence type="ECO:0008006" key="3">
    <source>
        <dbReference type="Google" id="ProtNLM"/>
    </source>
</evidence>
<dbReference type="EMBL" id="JAGSXJ010000008">
    <property type="protein sequence ID" value="KAH6689001.1"/>
    <property type="molecule type" value="Genomic_DNA"/>
</dbReference>
<dbReference type="Gene3D" id="3.30.70.100">
    <property type="match status" value="2"/>
</dbReference>
<dbReference type="OrthoDB" id="3542212at2759"/>
<name>A0A9P9ABH0_9PEZI</name>
<accession>A0A9P9ABH0</accession>
<dbReference type="SUPFAM" id="SSF54909">
    <property type="entry name" value="Dimeric alpha+beta barrel"/>
    <property type="match status" value="1"/>
</dbReference>
<organism evidence="1 2">
    <name type="scientific">Plectosphaerella plurivora</name>
    <dbReference type="NCBI Taxonomy" id="936078"/>
    <lineage>
        <taxon>Eukaryota</taxon>
        <taxon>Fungi</taxon>
        <taxon>Dikarya</taxon>
        <taxon>Ascomycota</taxon>
        <taxon>Pezizomycotina</taxon>
        <taxon>Sordariomycetes</taxon>
        <taxon>Hypocreomycetidae</taxon>
        <taxon>Glomerellales</taxon>
        <taxon>Plectosphaerellaceae</taxon>
        <taxon>Plectosphaerella</taxon>
    </lineage>
</organism>
<protein>
    <recommendedName>
        <fullName evidence="3">ABM domain-containing protein</fullName>
    </recommendedName>
</protein>
<evidence type="ECO:0000313" key="1">
    <source>
        <dbReference type="EMBL" id="KAH6689001.1"/>
    </source>
</evidence>
<reference evidence="1" key="1">
    <citation type="journal article" date="2021" name="Nat. Commun.">
        <title>Genetic determinants of endophytism in the Arabidopsis root mycobiome.</title>
        <authorList>
            <person name="Mesny F."/>
            <person name="Miyauchi S."/>
            <person name="Thiergart T."/>
            <person name="Pickel B."/>
            <person name="Atanasova L."/>
            <person name="Karlsson M."/>
            <person name="Huettel B."/>
            <person name="Barry K.W."/>
            <person name="Haridas S."/>
            <person name="Chen C."/>
            <person name="Bauer D."/>
            <person name="Andreopoulos W."/>
            <person name="Pangilinan J."/>
            <person name="LaButti K."/>
            <person name="Riley R."/>
            <person name="Lipzen A."/>
            <person name="Clum A."/>
            <person name="Drula E."/>
            <person name="Henrissat B."/>
            <person name="Kohler A."/>
            <person name="Grigoriev I.V."/>
            <person name="Martin F.M."/>
            <person name="Hacquard S."/>
        </authorList>
    </citation>
    <scope>NUCLEOTIDE SEQUENCE</scope>
    <source>
        <strain evidence="1">MPI-SDFR-AT-0117</strain>
    </source>
</reference>
<evidence type="ECO:0000313" key="2">
    <source>
        <dbReference type="Proteomes" id="UP000770015"/>
    </source>
</evidence>
<gene>
    <name evidence="1" type="ORF">F5X68DRAFT_275026</name>
</gene>
<proteinExistence type="predicted"/>
<dbReference type="InterPro" id="IPR011008">
    <property type="entry name" value="Dimeric_a/b-barrel"/>
</dbReference>